<reference evidence="1 2" key="1">
    <citation type="journal article" date="2016" name="Nat. Commun.">
        <title>Thousands of microbial genomes shed light on interconnected biogeochemical processes in an aquifer system.</title>
        <authorList>
            <person name="Anantharaman K."/>
            <person name="Brown C.T."/>
            <person name="Hug L.A."/>
            <person name="Sharon I."/>
            <person name="Castelle C.J."/>
            <person name="Probst A.J."/>
            <person name="Thomas B.C."/>
            <person name="Singh A."/>
            <person name="Wilkins M.J."/>
            <person name="Karaoz U."/>
            <person name="Brodie E.L."/>
            <person name="Williams K.H."/>
            <person name="Hubbard S.S."/>
            <person name="Banfield J.F."/>
        </authorList>
    </citation>
    <scope>NUCLEOTIDE SEQUENCE [LARGE SCALE GENOMIC DNA]</scope>
</reference>
<dbReference type="Proteomes" id="UP000177026">
    <property type="component" value="Unassembled WGS sequence"/>
</dbReference>
<dbReference type="AlphaFoldDB" id="A0A1F7GM23"/>
<evidence type="ECO:0000313" key="2">
    <source>
        <dbReference type="Proteomes" id="UP000177026"/>
    </source>
</evidence>
<name>A0A1F7GM23_9BACT</name>
<sequence length="162" mass="18362">MRSSTIFLFIFLVAVVSGSFSLYAGWKSGGIQKIIIDPTVSAVKKVKEIISDFNVNPPLKKDITNKNEKNFAPQASPKINRITSTIQPQIPTVTPTLPQTIYYPDPTMTSPTIIPGSPGSKEWNEEFWRKWDEMKRQNEEAQKKVEEAQKKFCQDNPTLCNK</sequence>
<comment type="caution">
    <text evidence="1">The sequence shown here is derived from an EMBL/GenBank/DDBJ whole genome shotgun (WGS) entry which is preliminary data.</text>
</comment>
<dbReference type="EMBL" id="MFZI01000041">
    <property type="protein sequence ID" value="OGK19993.1"/>
    <property type="molecule type" value="Genomic_DNA"/>
</dbReference>
<proteinExistence type="predicted"/>
<evidence type="ECO:0000313" key="1">
    <source>
        <dbReference type="EMBL" id="OGK19993.1"/>
    </source>
</evidence>
<accession>A0A1F7GM23</accession>
<protein>
    <submittedName>
        <fullName evidence="1">Uncharacterized protein</fullName>
    </submittedName>
</protein>
<gene>
    <name evidence="1" type="ORF">A2866_06300</name>
</gene>
<organism evidence="1 2">
    <name type="scientific">Candidatus Roizmanbacteria bacterium RIFCSPHIGHO2_01_FULL_39_8</name>
    <dbReference type="NCBI Taxonomy" id="1802033"/>
    <lineage>
        <taxon>Bacteria</taxon>
        <taxon>Candidatus Roizmaniibacteriota</taxon>
    </lineage>
</organism>